<protein>
    <submittedName>
        <fullName evidence="1">Unspecified product</fullName>
    </submittedName>
</protein>
<accession>A0A640KNY4</accession>
<evidence type="ECO:0000313" key="2">
    <source>
        <dbReference type="Proteomes" id="UP000419144"/>
    </source>
</evidence>
<comment type="caution">
    <text evidence="1">The sequence shown here is derived from an EMBL/GenBank/DDBJ whole genome shotgun (WGS) entry which is preliminary data.</text>
</comment>
<dbReference type="VEuPathDB" id="TriTrypDB:LtaPh_3124100"/>
<sequence>MVSAMLNFIVTVCFTNIGNISHETMRQKFLDPTIELANTVLMQTLNLNKVDALPVRMGYLRMLNIVWNKVDSTDAGLLQKYLMIPSVIVRPLSNRVRHTTRKYVHVGMTQHY</sequence>
<organism evidence="1 2">
    <name type="scientific">Leishmania tarentolae</name>
    <name type="common">Sauroleishmania tarentolae</name>
    <dbReference type="NCBI Taxonomy" id="5689"/>
    <lineage>
        <taxon>Eukaryota</taxon>
        <taxon>Discoba</taxon>
        <taxon>Euglenozoa</taxon>
        <taxon>Kinetoplastea</taxon>
        <taxon>Metakinetoplastina</taxon>
        <taxon>Trypanosomatida</taxon>
        <taxon>Trypanosomatidae</taxon>
        <taxon>Leishmaniinae</taxon>
        <taxon>Leishmania</taxon>
        <taxon>lizard Leishmania</taxon>
    </lineage>
</organism>
<dbReference type="Proteomes" id="UP000419144">
    <property type="component" value="Unassembled WGS sequence"/>
</dbReference>
<gene>
    <name evidence="1" type="ORF">LtaPh_3124100</name>
</gene>
<name>A0A640KNY4_LEITA</name>
<proteinExistence type="predicted"/>
<dbReference type="AlphaFoldDB" id="A0A640KNY4"/>
<evidence type="ECO:0000313" key="1">
    <source>
        <dbReference type="EMBL" id="GET91202.1"/>
    </source>
</evidence>
<dbReference type="EMBL" id="BLBS01000047">
    <property type="protein sequence ID" value="GET91202.1"/>
    <property type="molecule type" value="Genomic_DNA"/>
</dbReference>
<reference evidence="1" key="1">
    <citation type="submission" date="2019-11" db="EMBL/GenBank/DDBJ databases">
        <title>Leishmania tarentolae CDS.</title>
        <authorList>
            <person name="Goto Y."/>
            <person name="Yamagishi J."/>
        </authorList>
    </citation>
    <scope>NUCLEOTIDE SEQUENCE [LARGE SCALE GENOMIC DNA]</scope>
    <source>
        <strain evidence="1">Parrot Tar II</strain>
    </source>
</reference>
<keyword evidence="2" id="KW-1185">Reference proteome</keyword>